<proteinExistence type="predicted"/>
<dbReference type="Pfam" id="PF00753">
    <property type="entry name" value="Lactamase_B"/>
    <property type="match status" value="1"/>
</dbReference>
<dbReference type="InterPro" id="IPR001279">
    <property type="entry name" value="Metallo-B-lactamas"/>
</dbReference>
<keyword evidence="2" id="KW-0378">Hydrolase</keyword>
<dbReference type="GO" id="GO:0016787">
    <property type="term" value="F:hydrolase activity"/>
    <property type="evidence" value="ECO:0007669"/>
    <property type="project" value="UniProtKB-KW"/>
</dbReference>
<dbReference type="InterPro" id="IPR041516">
    <property type="entry name" value="LACTB2_WH"/>
</dbReference>
<dbReference type="PANTHER" id="PTHR23131">
    <property type="entry name" value="ENDORIBONUCLEASE LACTB2"/>
    <property type="match status" value="1"/>
</dbReference>
<dbReference type="AlphaFoldDB" id="A0A2T9JTY9"/>
<comment type="caution">
    <text evidence="2">The sequence shown here is derived from an EMBL/GenBank/DDBJ whole genome shotgun (WGS) entry which is preliminary data.</text>
</comment>
<gene>
    <name evidence="2" type="ORF">DDF65_05190</name>
</gene>
<dbReference type="InterPro" id="IPR036866">
    <property type="entry name" value="RibonucZ/Hydroxyglut_hydro"/>
</dbReference>
<organism evidence="2 3">
    <name type="scientific">Caulobacter radicis</name>
    <dbReference type="NCBI Taxonomy" id="2172650"/>
    <lineage>
        <taxon>Bacteria</taxon>
        <taxon>Pseudomonadati</taxon>
        <taxon>Pseudomonadota</taxon>
        <taxon>Alphaproteobacteria</taxon>
        <taxon>Caulobacterales</taxon>
        <taxon>Caulobacteraceae</taxon>
        <taxon>Caulobacter</taxon>
    </lineage>
</organism>
<dbReference type="SUPFAM" id="SSF56281">
    <property type="entry name" value="Metallo-hydrolase/oxidoreductase"/>
    <property type="match status" value="1"/>
</dbReference>
<dbReference type="Proteomes" id="UP000244913">
    <property type="component" value="Unassembled WGS sequence"/>
</dbReference>
<dbReference type="Gene3D" id="3.60.15.10">
    <property type="entry name" value="Ribonuclease Z/Hydroxyacylglutathione hydrolase-like"/>
    <property type="match status" value="1"/>
</dbReference>
<protein>
    <submittedName>
        <fullName evidence="2">MBL fold metallo-hydrolase</fullName>
    </submittedName>
</protein>
<dbReference type="InterPro" id="IPR036388">
    <property type="entry name" value="WH-like_DNA-bd_sf"/>
</dbReference>
<keyword evidence="3" id="KW-1185">Reference proteome</keyword>
<dbReference type="SMART" id="SM00849">
    <property type="entry name" value="Lactamase_B"/>
    <property type="match status" value="1"/>
</dbReference>
<accession>A0A2T9JTY9</accession>
<name>A0A2T9JTY9_9CAUL</name>
<evidence type="ECO:0000313" key="3">
    <source>
        <dbReference type="Proteomes" id="UP000244913"/>
    </source>
</evidence>
<dbReference type="RefSeq" id="WP_116565240.1">
    <property type="nucleotide sequence ID" value="NZ_QDKP01000014.1"/>
</dbReference>
<evidence type="ECO:0000259" key="1">
    <source>
        <dbReference type="SMART" id="SM00849"/>
    </source>
</evidence>
<dbReference type="InterPro" id="IPR050662">
    <property type="entry name" value="Sec-metab_biosynth-thioest"/>
</dbReference>
<dbReference type="CDD" id="cd16278">
    <property type="entry name" value="metallo-hydrolase-like_MBL-fold"/>
    <property type="match status" value="1"/>
</dbReference>
<dbReference type="EMBL" id="QDKP01000014">
    <property type="protein sequence ID" value="PVM87021.1"/>
    <property type="molecule type" value="Genomic_DNA"/>
</dbReference>
<feature type="domain" description="Metallo-beta-lactamase" evidence="1">
    <location>
        <begin position="36"/>
        <end position="211"/>
    </location>
</feature>
<reference evidence="2 3" key="1">
    <citation type="submission" date="2018-04" db="EMBL/GenBank/DDBJ databases">
        <title>The genome sequence of Caulobacter sp. 736.</title>
        <authorList>
            <person name="Gao J."/>
            <person name="Sun J."/>
        </authorList>
    </citation>
    <scope>NUCLEOTIDE SEQUENCE [LARGE SCALE GENOMIC DNA]</scope>
    <source>
        <strain evidence="2 3">736</strain>
    </source>
</reference>
<sequence length="299" mass="32192">MIPFVREIEFEYGRCDQVSPLIRRVIADNPGPFTYTGTGTYIVGRGTVAVIDPGPDIPAHLDALLAAIEGETVSHILVTHHHADHSPLAGPLAQRTGARIWGRPAPTVEVSEETGVQLDAEDDGHFRPDIVIADGDLFEGPGWTLEAITTPGHTSNHVCFGLKEENALFSGDHVMGWSTTVITPPDGDMGDYFASLAKIQAREFTTLWPTHGSPVREVAPFLAAYVDHRRAREAQVLAALAEGPARIKAIVPVLYAAVDPRLHPAASLSMLAHLVQLVREGRVVCDGTPGLDSEYRLAG</sequence>
<dbReference type="PANTHER" id="PTHR23131:SF0">
    <property type="entry name" value="ENDORIBONUCLEASE LACTB2"/>
    <property type="match status" value="1"/>
</dbReference>
<dbReference type="Pfam" id="PF17778">
    <property type="entry name" value="WHD_BLACT"/>
    <property type="match status" value="1"/>
</dbReference>
<dbReference type="Gene3D" id="1.10.10.10">
    <property type="entry name" value="Winged helix-like DNA-binding domain superfamily/Winged helix DNA-binding domain"/>
    <property type="match status" value="1"/>
</dbReference>
<evidence type="ECO:0000313" key="2">
    <source>
        <dbReference type="EMBL" id="PVM87021.1"/>
    </source>
</evidence>